<dbReference type="AlphaFoldDB" id="A0A099YTS0"/>
<evidence type="ECO:0000313" key="13">
    <source>
        <dbReference type="Proteomes" id="UP000053641"/>
    </source>
</evidence>
<evidence type="ECO:0000256" key="2">
    <source>
        <dbReference type="ARBA" id="ARBA00007669"/>
    </source>
</evidence>
<dbReference type="InterPro" id="IPR043406">
    <property type="entry name" value="EPCAM/Trop-2"/>
</dbReference>
<dbReference type="Pfam" id="PF21283">
    <property type="entry name" value="EPCAM-Trop-2_C"/>
    <property type="match status" value="1"/>
</dbReference>
<evidence type="ECO:0000256" key="3">
    <source>
        <dbReference type="ARBA" id="ARBA00022692"/>
    </source>
</evidence>
<dbReference type="CDD" id="cd00191">
    <property type="entry name" value="TY"/>
    <property type="match status" value="1"/>
</dbReference>
<evidence type="ECO:0000256" key="1">
    <source>
        <dbReference type="ARBA" id="ARBA00004479"/>
    </source>
</evidence>
<evidence type="ECO:0000313" key="12">
    <source>
        <dbReference type="EMBL" id="KGL72741.1"/>
    </source>
</evidence>
<keyword evidence="7" id="KW-1015">Disulfide bond</keyword>
<keyword evidence="13" id="KW-1185">Reference proteome</keyword>
<organism evidence="12 13">
    <name type="scientific">Tinamus guttatus</name>
    <name type="common">White-throated tinamou</name>
    <dbReference type="NCBI Taxonomy" id="94827"/>
    <lineage>
        <taxon>Eukaryota</taxon>
        <taxon>Metazoa</taxon>
        <taxon>Chordata</taxon>
        <taxon>Craniata</taxon>
        <taxon>Vertebrata</taxon>
        <taxon>Euteleostomi</taxon>
        <taxon>Archelosauria</taxon>
        <taxon>Archosauria</taxon>
        <taxon>Dinosauria</taxon>
        <taxon>Saurischia</taxon>
        <taxon>Theropoda</taxon>
        <taxon>Coelurosauria</taxon>
        <taxon>Aves</taxon>
        <taxon>Palaeognathae</taxon>
        <taxon>Tinamiformes</taxon>
        <taxon>Tinamidae</taxon>
        <taxon>Tinamus</taxon>
    </lineage>
</organism>
<gene>
    <name evidence="12" type="ORF">N309_10172</name>
</gene>
<keyword evidence="6 10" id="KW-0472">Membrane</keyword>
<dbReference type="PANTHER" id="PTHR14168">
    <property type="entry name" value="TUMOR-ASSOCIATED CALCIUM SIGNAL TRANSDUCER"/>
    <property type="match status" value="1"/>
</dbReference>
<dbReference type="PROSITE" id="PS00484">
    <property type="entry name" value="THYROGLOBULIN_1_1"/>
    <property type="match status" value="1"/>
</dbReference>
<dbReference type="SUPFAM" id="SSF57610">
    <property type="entry name" value="Thyroglobulin type-1 domain"/>
    <property type="match status" value="1"/>
</dbReference>
<keyword evidence="5 10" id="KW-1133">Transmembrane helix</keyword>
<dbReference type="InterPro" id="IPR041630">
    <property type="entry name" value="EpCAM_N"/>
</dbReference>
<feature type="transmembrane region" description="Helical" evidence="10">
    <location>
        <begin position="234"/>
        <end position="259"/>
    </location>
</feature>
<dbReference type="PROSITE" id="PS51162">
    <property type="entry name" value="THYROGLOBULIN_1_2"/>
    <property type="match status" value="1"/>
</dbReference>
<keyword evidence="3 10" id="KW-0812">Transmembrane</keyword>
<feature type="non-terminal residue" evidence="12">
    <location>
        <position position="273"/>
    </location>
</feature>
<comment type="caution">
    <text evidence="9">Lacks conserved residue(s) required for the propagation of feature annotation.</text>
</comment>
<keyword evidence="8" id="KW-0325">Glycoprotein</keyword>
<dbReference type="PANTHER" id="PTHR14168:SF5">
    <property type="entry name" value="TUMOR-ASSOCIATED CALCIUM SIGNAL TRANSDUCER 2"/>
    <property type="match status" value="1"/>
</dbReference>
<protein>
    <submittedName>
        <fullName evidence="12">Tumor-associated calcium signal transducer 2</fullName>
    </submittedName>
</protein>
<dbReference type="Proteomes" id="UP000053641">
    <property type="component" value="Unassembled WGS sequence"/>
</dbReference>
<dbReference type="EMBL" id="KL885211">
    <property type="protein sequence ID" value="KGL72741.1"/>
    <property type="molecule type" value="Genomic_DNA"/>
</dbReference>
<reference evidence="12 13" key="1">
    <citation type="submission" date="2014-06" db="EMBL/GenBank/DDBJ databases">
        <title>Genome evolution of avian class.</title>
        <authorList>
            <person name="Zhang G."/>
            <person name="Li C."/>
        </authorList>
    </citation>
    <scope>NUCLEOTIDE SEQUENCE [LARGE SCALE GENOMIC DNA]</scope>
    <source>
        <strain evidence="12">BGI_N309</strain>
    </source>
</reference>
<comment type="subcellular location">
    <subcellularLocation>
        <location evidence="1">Membrane</location>
        <topology evidence="1">Single-pass type I membrane protein</topology>
    </subcellularLocation>
</comment>
<accession>A0A099YTS0</accession>
<proteinExistence type="inferred from homology"/>
<evidence type="ECO:0000256" key="10">
    <source>
        <dbReference type="SAM" id="Phobius"/>
    </source>
</evidence>
<evidence type="ECO:0000256" key="5">
    <source>
        <dbReference type="ARBA" id="ARBA00022989"/>
    </source>
</evidence>
<evidence type="ECO:0000259" key="11">
    <source>
        <dbReference type="PROSITE" id="PS51162"/>
    </source>
</evidence>
<dbReference type="Gene3D" id="4.10.800.10">
    <property type="entry name" value="Thyroglobulin type-1"/>
    <property type="match status" value="1"/>
</dbReference>
<evidence type="ECO:0000256" key="7">
    <source>
        <dbReference type="ARBA" id="ARBA00023157"/>
    </source>
</evidence>
<dbReference type="Pfam" id="PF00086">
    <property type="entry name" value="Thyroglobulin_1"/>
    <property type="match status" value="1"/>
</dbReference>
<dbReference type="Pfam" id="PF18635">
    <property type="entry name" value="EpCAM_N"/>
    <property type="match status" value="1"/>
</dbReference>
<dbReference type="STRING" id="94827.A0A099YTS0"/>
<evidence type="ECO:0000256" key="6">
    <source>
        <dbReference type="ARBA" id="ARBA00023136"/>
    </source>
</evidence>
<keyword evidence="4" id="KW-0732">Signal</keyword>
<feature type="non-terminal residue" evidence="12">
    <location>
        <position position="1"/>
    </location>
</feature>
<name>A0A099YTS0_TINGU</name>
<dbReference type="GO" id="GO:0016020">
    <property type="term" value="C:membrane"/>
    <property type="evidence" value="ECO:0007669"/>
    <property type="project" value="UniProtKB-SubCell"/>
</dbReference>
<feature type="domain" description="Thyroglobulin type-1" evidence="11">
    <location>
        <begin position="37"/>
        <end position="115"/>
    </location>
</feature>
<dbReference type="InterPro" id="IPR049420">
    <property type="entry name" value="EPCAM-Trop-2_C"/>
</dbReference>
<dbReference type="InterPro" id="IPR000716">
    <property type="entry name" value="Thyroglobulin_1"/>
</dbReference>
<evidence type="ECO:0000256" key="4">
    <source>
        <dbReference type="ARBA" id="ARBA00022729"/>
    </source>
</evidence>
<sequence length="273" mass="30566">SCSCTMNRWTLCEQDESGSCTCTLVGSDRRVDCSTLTSKCLLMKAEMTSRKGKRFHSPPVGNEGLYSPDCEDSGGFKARQCDPGDTCWCVNSAGVRRTEQGDRGLRCGELIRTGCIYMELKHSTPGAFADGQVANALKQLLQNRYKLPPKYVAGVKYDAPFIQIRLNQDDSEKSDGDVDIADVAYYFEKDIKNDSIFHTNSKLNVSVNGKALDIENILIYYIDEKPPQFSARRMISGITVVVTVVTLTIIFGVTVVVILKWQRKRNYERVDLR</sequence>
<dbReference type="SMART" id="SM00211">
    <property type="entry name" value="TY"/>
    <property type="match status" value="1"/>
</dbReference>
<dbReference type="InterPro" id="IPR036857">
    <property type="entry name" value="Thyroglobulin_1_sf"/>
</dbReference>
<evidence type="ECO:0000256" key="8">
    <source>
        <dbReference type="ARBA" id="ARBA00023180"/>
    </source>
</evidence>
<comment type="similarity">
    <text evidence="2">Belongs to the EPCAM family.</text>
</comment>
<evidence type="ECO:0000256" key="9">
    <source>
        <dbReference type="PROSITE-ProRule" id="PRU00500"/>
    </source>
</evidence>